<dbReference type="EMBL" id="AVOT02037201">
    <property type="protein sequence ID" value="MBW0531868.1"/>
    <property type="molecule type" value="Genomic_DNA"/>
</dbReference>
<name>A0A9Q3F5U7_9BASI</name>
<accession>A0A9Q3F5U7</accession>
<dbReference type="AlphaFoldDB" id="A0A9Q3F5U7"/>
<dbReference type="Proteomes" id="UP000765509">
    <property type="component" value="Unassembled WGS sequence"/>
</dbReference>
<protein>
    <submittedName>
        <fullName evidence="1">Uncharacterized protein</fullName>
    </submittedName>
</protein>
<evidence type="ECO:0000313" key="1">
    <source>
        <dbReference type="EMBL" id="MBW0531868.1"/>
    </source>
</evidence>
<organism evidence="1 2">
    <name type="scientific">Austropuccinia psidii MF-1</name>
    <dbReference type="NCBI Taxonomy" id="1389203"/>
    <lineage>
        <taxon>Eukaryota</taxon>
        <taxon>Fungi</taxon>
        <taxon>Dikarya</taxon>
        <taxon>Basidiomycota</taxon>
        <taxon>Pucciniomycotina</taxon>
        <taxon>Pucciniomycetes</taxon>
        <taxon>Pucciniales</taxon>
        <taxon>Sphaerophragmiaceae</taxon>
        <taxon>Austropuccinia</taxon>
    </lineage>
</organism>
<comment type="caution">
    <text evidence="1">The sequence shown here is derived from an EMBL/GenBank/DDBJ whole genome shotgun (WGS) entry which is preliminary data.</text>
</comment>
<evidence type="ECO:0000313" key="2">
    <source>
        <dbReference type="Proteomes" id="UP000765509"/>
    </source>
</evidence>
<proteinExistence type="predicted"/>
<gene>
    <name evidence="1" type="ORF">O181_071583</name>
</gene>
<keyword evidence="2" id="KW-1185">Reference proteome</keyword>
<sequence length="197" mass="22459">MSELLEDIPLIILDSSQSPSSFVTQHTKYMYYLDPSNSSCNDSCPTNKCAALVDDSRTPSFPTSGHIPSLNYRQSLLSSRYEVLKEIKDFGEDNPISSLHLFHGDVDLPPLVYHDSLEKLWDQEEEPKIIETVMKVFPSAYHHYLNLFSKVKAEKLPTCHACDHHIKLEGCLPLVEVIYSFSNQESETLRAYFSDNL</sequence>
<reference evidence="1" key="1">
    <citation type="submission" date="2021-03" db="EMBL/GenBank/DDBJ databases">
        <title>Draft genome sequence of rust myrtle Austropuccinia psidii MF-1, a brazilian biotype.</title>
        <authorList>
            <person name="Quecine M.C."/>
            <person name="Pachon D.M.R."/>
            <person name="Bonatelli M.L."/>
            <person name="Correr F.H."/>
            <person name="Franceschini L.M."/>
            <person name="Leite T.F."/>
            <person name="Margarido G.R.A."/>
            <person name="Almeida C.A."/>
            <person name="Ferrarezi J.A."/>
            <person name="Labate C.A."/>
        </authorList>
    </citation>
    <scope>NUCLEOTIDE SEQUENCE</scope>
    <source>
        <strain evidence="1">MF-1</strain>
    </source>
</reference>